<protein>
    <submittedName>
        <fullName evidence="2">Uncharacterized protein</fullName>
    </submittedName>
</protein>
<dbReference type="AlphaFoldDB" id="M2XJ95"/>
<dbReference type="EMBL" id="KB446545">
    <property type="protein sequence ID" value="EME39532.1"/>
    <property type="molecule type" value="Genomic_DNA"/>
</dbReference>
<feature type="compositionally biased region" description="Polar residues" evidence="1">
    <location>
        <begin position="1"/>
        <end position="11"/>
    </location>
</feature>
<evidence type="ECO:0000313" key="3">
    <source>
        <dbReference type="Proteomes" id="UP000016933"/>
    </source>
</evidence>
<name>M2XJ95_DOTSN</name>
<keyword evidence="3" id="KW-1185">Reference proteome</keyword>
<reference evidence="3" key="1">
    <citation type="journal article" date="2012" name="PLoS Genet.">
        <title>The genomes of the fungal plant pathogens Cladosporium fulvum and Dothistroma septosporum reveal adaptation to different hosts and lifestyles but also signatures of common ancestry.</title>
        <authorList>
            <person name="de Wit P.J.G.M."/>
            <person name="van der Burgt A."/>
            <person name="Oekmen B."/>
            <person name="Stergiopoulos I."/>
            <person name="Abd-Elsalam K.A."/>
            <person name="Aerts A.L."/>
            <person name="Bahkali A.H."/>
            <person name="Beenen H.G."/>
            <person name="Chettri P."/>
            <person name="Cox M.P."/>
            <person name="Datema E."/>
            <person name="de Vries R.P."/>
            <person name="Dhillon B."/>
            <person name="Ganley A.R."/>
            <person name="Griffiths S.A."/>
            <person name="Guo Y."/>
            <person name="Hamelin R.C."/>
            <person name="Henrissat B."/>
            <person name="Kabir M.S."/>
            <person name="Jashni M.K."/>
            <person name="Kema G."/>
            <person name="Klaubauf S."/>
            <person name="Lapidus A."/>
            <person name="Levasseur A."/>
            <person name="Lindquist E."/>
            <person name="Mehrabi R."/>
            <person name="Ohm R.A."/>
            <person name="Owen T.J."/>
            <person name="Salamov A."/>
            <person name="Schwelm A."/>
            <person name="Schijlen E."/>
            <person name="Sun H."/>
            <person name="van den Burg H.A."/>
            <person name="van Ham R.C.H.J."/>
            <person name="Zhang S."/>
            <person name="Goodwin S.B."/>
            <person name="Grigoriev I.V."/>
            <person name="Collemare J."/>
            <person name="Bradshaw R.E."/>
        </authorList>
    </citation>
    <scope>NUCLEOTIDE SEQUENCE [LARGE SCALE GENOMIC DNA]</scope>
    <source>
        <strain evidence="3">NZE10 / CBS 128990</strain>
    </source>
</reference>
<evidence type="ECO:0000313" key="2">
    <source>
        <dbReference type="EMBL" id="EME39532.1"/>
    </source>
</evidence>
<accession>M2XJ95</accession>
<sequence length="150" mass="16324">MWSQKEPSTSWVAAHALPSPSSPADLPPDLLLPPRKTLFQDRLWRGPSVISHAPAIVLLCLQAATSERTQLSAMSRFFAIAELAAVVLLELTPQEILLDQRVCKDRQQSMLGPRAPSQVLGLEPVGGKTHMLPSITSRTAVRLGSTRLSL</sequence>
<dbReference type="Proteomes" id="UP000016933">
    <property type="component" value="Unassembled WGS sequence"/>
</dbReference>
<proteinExistence type="predicted"/>
<dbReference type="HOGENOM" id="CLU_1740483_0_0_1"/>
<feature type="compositionally biased region" description="Low complexity" evidence="1">
    <location>
        <begin position="16"/>
        <end position="27"/>
    </location>
</feature>
<feature type="region of interest" description="Disordered" evidence="1">
    <location>
        <begin position="1"/>
        <end position="27"/>
    </location>
</feature>
<gene>
    <name evidence="2" type="ORF">DOTSEDRAFT_75259</name>
</gene>
<reference evidence="2 3" key="2">
    <citation type="journal article" date="2012" name="PLoS Pathog.">
        <title>Diverse lifestyles and strategies of plant pathogenesis encoded in the genomes of eighteen Dothideomycetes fungi.</title>
        <authorList>
            <person name="Ohm R.A."/>
            <person name="Feau N."/>
            <person name="Henrissat B."/>
            <person name="Schoch C.L."/>
            <person name="Horwitz B.A."/>
            <person name="Barry K.W."/>
            <person name="Condon B.J."/>
            <person name="Copeland A.C."/>
            <person name="Dhillon B."/>
            <person name="Glaser F."/>
            <person name="Hesse C.N."/>
            <person name="Kosti I."/>
            <person name="LaButti K."/>
            <person name="Lindquist E.A."/>
            <person name="Lucas S."/>
            <person name="Salamov A.A."/>
            <person name="Bradshaw R.E."/>
            <person name="Ciuffetti L."/>
            <person name="Hamelin R.C."/>
            <person name="Kema G.H.J."/>
            <person name="Lawrence C."/>
            <person name="Scott J.A."/>
            <person name="Spatafora J.W."/>
            <person name="Turgeon B.G."/>
            <person name="de Wit P.J.G.M."/>
            <person name="Zhong S."/>
            <person name="Goodwin S.B."/>
            <person name="Grigoriev I.V."/>
        </authorList>
    </citation>
    <scope>NUCLEOTIDE SEQUENCE [LARGE SCALE GENOMIC DNA]</scope>
    <source>
        <strain evidence="3">NZE10 / CBS 128990</strain>
    </source>
</reference>
<organism evidence="2 3">
    <name type="scientific">Dothistroma septosporum (strain NZE10 / CBS 128990)</name>
    <name type="common">Red band needle blight fungus</name>
    <name type="synonym">Mycosphaerella pini</name>
    <dbReference type="NCBI Taxonomy" id="675120"/>
    <lineage>
        <taxon>Eukaryota</taxon>
        <taxon>Fungi</taxon>
        <taxon>Dikarya</taxon>
        <taxon>Ascomycota</taxon>
        <taxon>Pezizomycotina</taxon>
        <taxon>Dothideomycetes</taxon>
        <taxon>Dothideomycetidae</taxon>
        <taxon>Mycosphaerellales</taxon>
        <taxon>Mycosphaerellaceae</taxon>
        <taxon>Dothistroma</taxon>
    </lineage>
</organism>
<evidence type="ECO:0000256" key="1">
    <source>
        <dbReference type="SAM" id="MobiDB-lite"/>
    </source>
</evidence>